<protein>
    <recommendedName>
        <fullName evidence="2">DUF4234 domain-containing protein</fullName>
    </recommendedName>
</protein>
<feature type="transmembrane region" description="Helical" evidence="1">
    <location>
        <begin position="88"/>
        <end position="107"/>
    </location>
</feature>
<feature type="transmembrane region" description="Helical" evidence="1">
    <location>
        <begin position="47"/>
        <end position="67"/>
    </location>
</feature>
<dbReference type="OrthoDB" id="192868at2"/>
<name>A0A0J9BDA7_9FIRM</name>
<dbReference type="GeneID" id="93166082"/>
<organism evidence="3 4">
    <name type="scientific">[Clostridium] citroniae WAL-19142</name>
    <dbReference type="NCBI Taxonomy" id="742734"/>
    <lineage>
        <taxon>Bacteria</taxon>
        <taxon>Bacillati</taxon>
        <taxon>Bacillota</taxon>
        <taxon>Clostridia</taxon>
        <taxon>Lachnospirales</taxon>
        <taxon>Lachnospiraceae</taxon>
        <taxon>Enterocloster</taxon>
    </lineage>
</organism>
<dbReference type="EMBL" id="ADLK01000060">
    <property type="protein sequence ID" value="KMW10427.1"/>
    <property type="molecule type" value="Genomic_DNA"/>
</dbReference>
<gene>
    <name evidence="3" type="ORF">HMPREF9470_05569</name>
</gene>
<sequence>MTEIKKRNVAVAIILSIVTCGIYAIYWQVCLVNDVNKVKEDESAKSGIVVFLLSIVTCSIYWLYWVFKTGECIDSAKTANGTPTLSRGLVYLLLSIFGLGIVAIAILQSDLNSLAAENYDDFEM</sequence>
<reference evidence="3 4" key="1">
    <citation type="submission" date="2011-04" db="EMBL/GenBank/DDBJ databases">
        <title>The Genome Sequence of Clostridium citroniae WAL-19142.</title>
        <authorList>
            <consortium name="The Broad Institute Genome Sequencing Platform"/>
            <person name="Earl A."/>
            <person name="Ward D."/>
            <person name="Feldgarden M."/>
            <person name="Gevers D."/>
            <person name="Warren Y.A."/>
            <person name="Tyrrell K.L."/>
            <person name="Citron D.M."/>
            <person name="Goldstein E.J."/>
            <person name="Daigneault M."/>
            <person name="Allen-Vercoe E."/>
            <person name="Young S.K."/>
            <person name="Zeng Q."/>
            <person name="Gargeya S."/>
            <person name="Fitzgerald M."/>
            <person name="Haas B."/>
            <person name="Abouelleil A."/>
            <person name="Alvarado L."/>
            <person name="Arachchi H.M."/>
            <person name="Berlin A."/>
            <person name="Brown A."/>
            <person name="Chapman S.B."/>
            <person name="Chen Z."/>
            <person name="Dunbar C."/>
            <person name="Freedman E."/>
            <person name="Gearin G."/>
            <person name="Gellesch M."/>
            <person name="Goldberg J."/>
            <person name="Griggs A."/>
            <person name="Gujja S."/>
            <person name="Heilman E.R."/>
            <person name="Heiman D."/>
            <person name="Howarth C."/>
            <person name="Larson L."/>
            <person name="Lui A."/>
            <person name="MacDonald P.J."/>
            <person name="Mehta T."/>
            <person name="Montmayeur A."/>
            <person name="Murphy C."/>
            <person name="Neiman D."/>
            <person name="Pearson M."/>
            <person name="Priest M."/>
            <person name="Roberts A."/>
            <person name="Saif S."/>
            <person name="Shea T."/>
            <person name="Shenoy N."/>
            <person name="Sisk P."/>
            <person name="Stolte C."/>
            <person name="Sykes S."/>
            <person name="White J."/>
            <person name="Yandava C."/>
            <person name="Wortman J."/>
            <person name="Nusbaum C."/>
            <person name="Birren B."/>
        </authorList>
    </citation>
    <scope>NUCLEOTIDE SEQUENCE [LARGE SCALE GENOMIC DNA]</scope>
    <source>
        <strain evidence="3 4">WAL-19142</strain>
    </source>
</reference>
<comment type="caution">
    <text evidence="3">The sequence shown here is derived from an EMBL/GenBank/DDBJ whole genome shotgun (WGS) entry which is preliminary data.</text>
</comment>
<feature type="domain" description="DUF4234" evidence="2">
    <location>
        <begin position="7"/>
        <end position="74"/>
    </location>
</feature>
<evidence type="ECO:0000313" key="4">
    <source>
        <dbReference type="Proteomes" id="UP000037392"/>
    </source>
</evidence>
<dbReference type="InterPro" id="IPR025328">
    <property type="entry name" value="DUF4234"/>
</dbReference>
<keyword evidence="1" id="KW-1133">Transmembrane helix</keyword>
<dbReference type="RefSeq" id="WP_048931302.1">
    <property type="nucleotide sequence ID" value="NZ_KQ235888.1"/>
</dbReference>
<dbReference type="AlphaFoldDB" id="A0A0J9BDA7"/>
<evidence type="ECO:0000259" key="2">
    <source>
        <dbReference type="Pfam" id="PF14018"/>
    </source>
</evidence>
<evidence type="ECO:0000256" key="1">
    <source>
        <dbReference type="SAM" id="Phobius"/>
    </source>
</evidence>
<dbReference type="Pfam" id="PF14018">
    <property type="entry name" value="DUF4234"/>
    <property type="match status" value="1"/>
</dbReference>
<keyword evidence="1" id="KW-0812">Transmembrane</keyword>
<evidence type="ECO:0000313" key="3">
    <source>
        <dbReference type="EMBL" id="KMW10427.1"/>
    </source>
</evidence>
<accession>A0A0J9BDA7</accession>
<proteinExistence type="predicted"/>
<dbReference type="Proteomes" id="UP000037392">
    <property type="component" value="Unassembled WGS sequence"/>
</dbReference>
<keyword evidence="1" id="KW-0472">Membrane</keyword>
<dbReference type="PATRIC" id="fig|742734.4.peg.5966"/>
<feature type="transmembrane region" description="Helical" evidence="1">
    <location>
        <begin position="9"/>
        <end position="27"/>
    </location>
</feature>